<sequence length="32" mass="3888">MYEFNQVLLLLQQMCVYLVIAYLLSKTRCSFR</sequence>
<dbReference type="AlphaFoldDB" id="A0A379YD25"/>
<keyword evidence="1" id="KW-0472">Membrane</keyword>
<protein>
    <submittedName>
        <fullName evidence="2">Probable sensor-like histidine kinase YehU</fullName>
        <ecNumber evidence="2">2.7.13.3</ecNumber>
    </submittedName>
</protein>
<name>A0A379YD25_SERMA</name>
<dbReference type="Proteomes" id="UP000254765">
    <property type="component" value="Unassembled WGS sequence"/>
</dbReference>
<evidence type="ECO:0000313" key="2">
    <source>
        <dbReference type="EMBL" id="SUI43691.1"/>
    </source>
</evidence>
<accession>A0A379YD25</accession>
<feature type="transmembrane region" description="Helical" evidence="1">
    <location>
        <begin position="6"/>
        <end position="24"/>
    </location>
</feature>
<dbReference type="EC" id="2.7.13.3" evidence="2"/>
<dbReference type="EMBL" id="UGYK01000002">
    <property type="protein sequence ID" value="SUI43691.1"/>
    <property type="molecule type" value="Genomic_DNA"/>
</dbReference>
<keyword evidence="2" id="KW-0418">Kinase</keyword>
<keyword evidence="1" id="KW-1133">Transmembrane helix</keyword>
<keyword evidence="1" id="KW-0812">Transmembrane</keyword>
<keyword evidence="2" id="KW-0808">Transferase</keyword>
<proteinExistence type="predicted"/>
<evidence type="ECO:0000256" key="1">
    <source>
        <dbReference type="SAM" id="Phobius"/>
    </source>
</evidence>
<gene>
    <name evidence="2" type="primary">yehU_1</name>
    <name evidence="2" type="ORF">NCTC10211_01472</name>
</gene>
<reference evidence="2 3" key="1">
    <citation type="submission" date="2018-06" db="EMBL/GenBank/DDBJ databases">
        <authorList>
            <consortium name="Pathogen Informatics"/>
            <person name="Doyle S."/>
        </authorList>
    </citation>
    <scope>NUCLEOTIDE SEQUENCE [LARGE SCALE GENOMIC DNA]</scope>
    <source>
        <strain evidence="2 3">NCTC10211</strain>
    </source>
</reference>
<evidence type="ECO:0000313" key="3">
    <source>
        <dbReference type="Proteomes" id="UP000254765"/>
    </source>
</evidence>
<organism evidence="2 3">
    <name type="scientific">Serratia marcescens</name>
    <dbReference type="NCBI Taxonomy" id="615"/>
    <lineage>
        <taxon>Bacteria</taxon>
        <taxon>Pseudomonadati</taxon>
        <taxon>Pseudomonadota</taxon>
        <taxon>Gammaproteobacteria</taxon>
        <taxon>Enterobacterales</taxon>
        <taxon>Yersiniaceae</taxon>
        <taxon>Serratia</taxon>
    </lineage>
</organism>
<dbReference type="GO" id="GO:0004673">
    <property type="term" value="F:protein histidine kinase activity"/>
    <property type="evidence" value="ECO:0007669"/>
    <property type="project" value="UniProtKB-EC"/>
</dbReference>